<dbReference type="EMBL" id="JANBPG010000026">
    <property type="protein sequence ID" value="KAJ1901466.1"/>
    <property type="molecule type" value="Genomic_DNA"/>
</dbReference>
<reference evidence="1" key="1">
    <citation type="submission" date="2022-07" db="EMBL/GenBank/DDBJ databases">
        <title>Phylogenomic reconstructions and comparative analyses of Kickxellomycotina fungi.</title>
        <authorList>
            <person name="Reynolds N.K."/>
            <person name="Stajich J.E."/>
            <person name="Barry K."/>
            <person name="Grigoriev I.V."/>
            <person name="Crous P."/>
            <person name="Smith M.E."/>
        </authorList>
    </citation>
    <scope>NUCLEOTIDE SEQUENCE</scope>
    <source>
        <strain evidence="1">Benny 63K</strain>
    </source>
</reference>
<organism evidence="1 2">
    <name type="scientific">Kickxella alabastrina</name>
    <dbReference type="NCBI Taxonomy" id="61397"/>
    <lineage>
        <taxon>Eukaryota</taxon>
        <taxon>Fungi</taxon>
        <taxon>Fungi incertae sedis</taxon>
        <taxon>Zoopagomycota</taxon>
        <taxon>Kickxellomycotina</taxon>
        <taxon>Kickxellomycetes</taxon>
        <taxon>Kickxellales</taxon>
        <taxon>Kickxellaceae</taxon>
        <taxon>Kickxella</taxon>
    </lineage>
</organism>
<sequence>MSIYSARTSSLRGTLLIRAASHSKSASLASSASNCLAMRNLSTSRTHMHEAQDDSAATLAKNKVPAIKRFWKKVSVDERDGGLAVVLDSRAIKTPDGKKVNIAKSQAMLAWLVASEWEAQREFLGAHSLPLTSLVCRAIDGLGDEQMRSDVVEKLLKYFQTDSACLHEGFPEGLVELQQKHYMPIIEWARETYAIEIGVTGNLFSLRQSAAATEALRRAVKQFSPLKLAALEKAVMSAKSFLIALALVEHHITAEEAAKAAQVEAAAQMELWGELENAHDIDNAAIRQILGASACAAFGA</sequence>
<name>A0ACC1IVA2_9FUNG</name>
<comment type="caution">
    <text evidence="1">The sequence shown here is derived from an EMBL/GenBank/DDBJ whole genome shotgun (WGS) entry which is preliminary data.</text>
</comment>
<dbReference type="Proteomes" id="UP001150581">
    <property type="component" value="Unassembled WGS sequence"/>
</dbReference>
<keyword evidence="2" id="KW-1185">Reference proteome</keyword>
<gene>
    <name evidence="1" type="primary">atp12</name>
    <name evidence="1" type="ORF">LPJ66_000748</name>
</gene>
<evidence type="ECO:0000313" key="2">
    <source>
        <dbReference type="Proteomes" id="UP001150581"/>
    </source>
</evidence>
<accession>A0ACC1IVA2</accession>
<protein>
    <submittedName>
        <fullName evidence="1">Chaperone</fullName>
    </submittedName>
</protein>
<evidence type="ECO:0000313" key="1">
    <source>
        <dbReference type="EMBL" id="KAJ1901466.1"/>
    </source>
</evidence>
<proteinExistence type="predicted"/>